<gene>
    <name evidence="1 4" type="primary">ispF</name>
    <name evidence="4" type="ORF">SCHIN_v1c11960</name>
</gene>
<dbReference type="HAMAP" id="MF_00107">
    <property type="entry name" value="IspF"/>
    <property type="match status" value="1"/>
</dbReference>
<feature type="binding site" evidence="1">
    <location>
        <position position="11"/>
    </location>
    <ligand>
        <name>a divalent metal cation</name>
        <dbReference type="ChEBI" id="CHEBI:60240"/>
    </ligand>
</feature>
<dbReference type="Proteomes" id="UP000323144">
    <property type="component" value="Chromosome"/>
</dbReference>
<evidence type="ECO:0000256" key="1">
    <source>
        <dbReference type="HAMAP-Rule" id="MF_00107"/>
    </source>
</evidence>
<comment type="catalytic activity">
    <reaction evidence="1 2">
        <text>4-CDP-2-C-methyl-D-erythritol 2-phosphate = 2-C-methyl-D-erythritol 2,4-cyclic diphosphate + CMP</text>
        <dbReference type="Rhea" id="RHEA:23864"/>
        <dbReference type="ChEBI" id="CHEBI:57919"/>
        <dbReference type="ChEBI" id="CHEBI:58483"/>
        <dbReference type="ChEBI" id="CHEBI:60377"/>
        <dbReference type="EC" id="4.6.1.12"/>
    </reaction>
</comment>
<evidence type="ECO:0000313" key="5">
    <source>
        <dbReference type="Proteomes" id="UP000323144"/>
    </source>
</evidence>
<protein>
    <recommendedName>
        <fullName evidence="1 2">2-C-methyl-D-erythritol 2,4-cyclodiphosphate synthase</fullName>
        <shortName evidence="1">MECDP-synthase</shortName>
        <shortName evidence="1">MECPP-synthase</shortName>
        <shortName evidence="1">MECPS</shortName>
        <ecNumber evidence="1 2">4.6.1.12</ecNumber>
    </recommendedName>
</protein>
<dbReference type="InterPro" id="IPR003526">
    <property type="entry name" value="MECDP_synthase"/>
</dbReference>
<proteinExistence type="inferred from homology"/>
<feature type="domain" description="2-C-methyl-D-erythritol 2,4-cyclodiphosphate synthase" evidence="3">
    <location>
        <begin position="2"/>
        <end position="137"/>
    </location>
</feature>
<feature type="binding site" evidence="1">
    <location>
        <position position="9"/>
    </location>
    <ligand>
        <name>a divalent metal cation</name>
        <dbReference type="ChEBI" id="CHEBI:60240"/>
    </ligand>
</feature>
<feature type="site" description="Transition state stabilizer" evidence="1">
    <location>
        <position position="133"/>
    </location>
</feature>
<name>A0A5B9Y6R0_9MOLU</name>
<dbReference type="PANTHER" id="PTHR43181:SF1">
    <property type="entry name" value="2-C-METHYL-D-ERYTHRITOL 2,4-CYCLODIPHOSPHATE SYNTHASE, CHLOROPLASTIC"/>
    <property type="match status" value="1"/>
</dbReference>
<dbReference type="Pfam" id="PF02542">
    <property type="entry name" value="YgbB"/>
    <property type="match status" value="1"/>
</dbReference>
<evidence type="ECO:0000256" key="2">
    <source>
        <dbReference type="RuleBase" id="RU004395"/>
    </source>
</evidence>
<keyword evidence="1 2" id="KW-0456">Lyase</keyword>
<feature type="binding site" evidence="1">
    <location>
        <begin position="57"/>
        <end position="59"/>
    </location>
    <ligand>
        <name>4-CDP-2-C-methyl-D-erythritol 2-phosphate</name>
        <dbReference type="ChEBI" id="CHEBI:57919"/>
    </ligand>
</feature>
<dbReference type="GO" id="GO:0046872">
    <property type="term" value="F:metal ion binding"/>
    <property type="evidence" value="ECO:0007669"/>
    <property type="project" value="UniProtKB-KW"/>
</dbReference>
<dbReference type="EC" id="4.6.1.12" evidence="1 2"/>
<reference evidence="4 5" key="1">
    <citation type="submission" date="2019-08" db="EMBL/GenBank/DDBJ databases">
        <title>Complete genome sequence of Spiroplasma chinense CCH (DSM 19755).</title>
        <authorList>
            <person name="Shen H.-Y."/>
            <person name="Lin Y.-C."/>
            <person name="Chou L."/>
            <person name="Kuo C.-H."/>
        </authorList>
    </citation>
    <scope>NUCLEOTIDE SEQUENCE [LARGE SCALE GENOMIC DNA]</scope>
    <source>
        <strain evidence="4 5">CCH</strain>
    </source>
</reference>
<dbReference type="UniPathway" id="UPA00056">
    <property type="reaction ID" value="UER00095"/>
</dbReference>
<dbReference type="KEGG" id="schi:SCHIN_v1c11960"/>
<dbReference type="Gene3D" id="3.30.1330.50">
    <property type="entry name" value="2-C-methyl-D-erythritol 2,4-cyclodiphosphate synthase"/>
    <property type="match status" value="1"/>
</dbReference>
<dbReference type="InterPro" id="IPR036571">
    <property type="entry name" value="MECDP_synthase_sf"/>
</dbReference>
<sequence>MFRIGFSKDRHILTLGKGLTLGAVNVPSVFKAKAYSDGDVLLHAICESLYGAMGMDDLGTYFNKNTKPKGFSSTEIVEDVLKNLKEKEYKIENIDTLIVLDKPNLKEYKSTIKESVCNLFNLKLEQVSIKATTSEYTNENILDVFSNVLISKGE</sequence>
<dbReference type="GO" id="GO:0016114">
    <property type="term" value="P:terpenoid biosynthetic process"/>
    <property type="evidence" value="ECO:0007669"/>
    <property type="project" value="InterPro"/>
</dbReference>
<feature type="binding site" evidence="1">
    <location>
        <begin position="132"/>
        <end position="135"/>
    </location>
    <ligand>
        <name>4-CDP-2-C-methyl-D-erythritol 2-phosphate</name>
        <dbReference type="ChEBI" id="CHEBI:57919"/>
    </ligand>
</feature>
<comment type="caution">
    <text evidence="1">Lacks conserved residue(s) required for the propagation of feature annotation.</text>
</comment>
<feature type="binding site" evidence="1">
    <location>
        <begin position="9"/>
        <end position="11"/>
    </location>
    <ligand>
        <name>4-CDP-2-C-methyl-D-erythritol 2-phosphate</name>
        <dbReference type="ChEBI" id="CHEBI:57919"/>
    </ligand>
</feature>
<evidence type="ECO:0000313" key="4">
    <source>
        <dbReference type="EMBL" id="QEH62389.1"/>
    </source>
</evidence>
<organism evidence="4 5">
    <name type="scientific">Spiroplasma chinense</name>
    <dbReference type="NCBI Taxonomy" id="216932"/>
    <lineage>
        <taxon>Bacteria</taxon>
        <taxon>Bacillati</taxon>
        <taxon>Mycoplasmatota</taxon>
        <taxon>Mollicutes</taxon>
        <taxon>Entomoplasmatales</taxon>
        <taxon>Spiroplasmataceae</taxon>
        <taxon>Spiroplasma</taxon>
    </lineage>
</organism>
<keyword evidence="5" id="KW-1185">Reference proteome</keyword>
<dbReference type="PANTHER" id="PTHR43181">
    <property type="entry name" value="2-C-METHYL-D-ERYTHRITOL 2,4-CYCLODIPHOSPHATE SYNTHASE, CHLOROPLASTIC"/>
    <property type="match status" value="1"/>
</dbReference>
<keyword evidence="1 2" id="KW-0414">Isoprene biosynthesis</keyword>
<evidence type="ECO:0000259" key="3">
    <source>
        <dbReference type="Pfam" id="PF02542"/>
    </source>
</evidence>
<dbReference type="SUPFAM" id="SSF69765">
    <property type="entry name" value="IpsF-like"/>
    <property type="match status" value="1"/>
</dbReference>
<comment type="cofactor">
    <cofactor evidence="1">
        <name>a divalent metal cation</name>
        <dbReference type="ChEBI" id="CHEBI:60240"/>
    </cofactor>
    <text evidence="1">Binds 1 divalent metal cation per subunit.</text>
</comment>
<comment type="similarity">
    <text evidence="1 2">Belongs to the IspF family.</text>
</comment>
<dbReference type="CDD" id="cd00554">
    <property type="entry name" value="MECDP_synthase"/>
    <property type="match status" value="1"/>
</dbReference>
<keyword evidence="1" id="KW-0479">Metal-binding</keyword>
<dbReference type="RefSeq" id="WP_166508747.1">
    <property type="nucleotide sequence ID" value="NZ_CP043026.1"/>
</dbReference>
<dbReference type="AlphaFoldDB" id="A0A5B9Y6R0"/>
<comment type="function">
    <text evidence="1">Involved in the biosynthesis of isopentenyl diphosphate (IPP) and dimethylallyl diphosphate (DMAPP), two major building blocks of isoprenoid compounds. Catalyzes the conversion of 4-diphosphocytidyl-2-C-methyl-D-erythritol 2-phosphate (CDP-ME2P) to 2-C-methyl-D-erythritol 2,4-cyclodiphosphate (ME-CPP) with a corresponding release of cytidine 5-monophosphate (CMP).</text>
</comment>
<feature type="binding site" evidence="1">
    <location>
        <position position="43"/>
    </location>
    <ligand>
        <name>a divalent metal cation</name>
        <dbReference type="ChEBI" id="CHEBI:60240"/>
    </ligand>
</feature>
<comment type="subunit">
    <text evidence="1">Homotrimer.</text>
</comment>
<comment type="pathway">
    <text evidence="1">Isoprenoid biosynthesis; isopentenyl diphosphate biosynthesis via DXP pathway; isopentenyl diphosphate from 1-deoxy-D-xylulose 5-phosphate: step 4/6.</text>
</comment>
<dbReference type="NCBIfam" id="TIGR00151">
    <property type="entry name" value="ispF"/>
    <property type="match status" value="1"/>
</dbReference>
<dbReference type="GO" id="GO:0008685">
    <property type="term" value="F:2-C-methyl-D-erythritol 2,4-cyclodiphosphate synthase activity"/>
    <property type="evidence" value="ECO:0007669"/>
    <property type="project" value="UniProtKB-UniRule"/>
</dbReference>
<dbReference type="EMBL" id="CP043026">
    <property type="protein sequence ID" value="QEH62389.1"/>
    <property type="molecule type" value="Genomic_DNA"/>
</dbReference>
<accession>A0A5B9Y6R0</accession>
<dbReference type="GO" id="GO:0019288">
    <property type="term" value="P:isopentenyl diphosphate biosynthetic process, methylerythritol 4-phosphate pathway"/>
    <property type="evidence" value="ECO:0007669"/>
    <property type="project" value="UniProtKB-UniRule"/>
</dbReference>